<reference evidence="3 4" key="1">
    <citation type="submission" date="2020-08" db="EMBL/GenBank/DDBJ databases">
        <title>Genome public.</title>
        <authorList>
            <person name="Liu C."/>
            <person name="Sun Q."/>
        </authorList>
    </citation>
    <scope>NUCLEOTIDE SEQUENCE [LARGE SCALE GENOMIC DNA]</scope>
    <source>
        <strain evidence="3 4">NSJ-37</strain>
    </source>
</reference>
<dbReference type="PANTHER" id="PTHR42930:SF3">
    <property type="entry name" value="PHOSPHATE-SPECIFIC TRANSPORT SYSTEM ACCESSORY PROTEIN PHOU"/>
    <property type="match status" value="1"/>
</dbReference>
<accession>A0ABR7MZ11</accession>
<evidence type="ECO:0000313" key="3">
    <source>
        <dbReference type="EMBL" id="MBC8561052.1"/>
    </source>
</evidence>
<evidence type="ECO:0000259" key="2">
    <source>
        <dbReference type="Pfam" id="PF01895"/>
    </source>
</evidence>
<comment type="function">
    <text evidence="1">Plays a role in the regulation of phosphate uptake.</text>
</comment>
<gene>
    <name evidence="3" type="primary">phoU</name>
    <name evidence="3" type="ORF">H8704_00155</name>
</gene>
<dbReference type="EMBL" id="JACRSX010000001">
    <property type="protein sequence ID" value="MBC8561052.1"/>
    <property type="molecule type" value="Genomic_DNA"/>
</dbReference>
<dbReference type="Pfam" id="PF01895">
    <property type="entry name" value="PhoU"/>
    <property type="match status" value="2"/>
</dbReference>
<keyword evidence="4" id="KW-1185">Reference proteome</keyword>
<keyword evidence="1" id="KW-0813">Transport</keyword>
<feature type="domain" description="PhoU" evidence="2">
    <location>
        <begin position="121"/>
        <end position="206"/>
    </location>
</feature>
<dbReference type="InterPro" id="IPR026022">
    <property type="entry name" value="PhoU_dom"/>
</dbReference>
<dbReference type="RefSeq" id="WP_249296835.1">
    <property type="nucleotide sequence ID" value="NZ_JACRSX010000001.1"/>
</dbReference>
<dbReference type="Gene3D" id="1.20.58.220">
    <property type="entry name" value="Phosphate transport system protein phou homolog 2, domain 2"/>
    <property type="match status" value="1"/>
</dbReference>
<name>A0ABR7MZ11_9FIRM</name>
<proteinExistence type="inferred from homology"/>
<dbReference type="InterPro" id="IPR028366">
    <property type="entry name" value="PhoU"/>
</dbReference>
<protein>
    <recommendedName>
        <fullName evidence="1">Phosphate-specific transport system accessory protein PhoU</fullName>
    </recommendedName>
</protein>
<comment type="subcellular location">
    <subcellularLocation>
        <location evidence="1">Cytoplasm</location>
    </subcellularLocation>
</comment>
<keyword evidence="1" id="KW-0592">Phosphate transport</keyword>
<sequence>MRTHFDKQLNKLNDELIEMGSMIEKAIEHTIKALVTQDIDLAKYVIDSDEQINRQERDIESLCLKLLLQQQPVARDLRQISSALKMITDMERIGDHASDISEIIVTLLKREESYIKHLDHIQSMAKETSVMLVGSVDAFVNRNQLQAAAVIEKDDVVDDLFRKVQSELVQLIHEDPNCGEQATDLLMIAKYFERIGDHATNISEWVIFSLTGEHVHGKLIPEEQTQ</sequence>
<feature type="domain" description="PhoU" evidence="2">
    <location>
        <begin position="16"/>
        <end position="104"/>
    </location>
</feature>
<dbReference type="SUPFAM" id="SSF109755">
    <property type="entry name" value="PhoU-like"/>
    <property type="match status" value="1"/>
</dbReference>
<dbReference type="PANTHER" id="PTHR42930">
    <property type="entry name" value="PHOSPHATE-SPECIFIC TRANSPORT SYSTEM ACCESSORY PROTEIN PHOU"/>
    <property type="match status" value="1"/>
</dbReference>
<comment type="similarity">
    <text evidence="1">Belongs to the PhoU family.</text>
</comment>
<organism evidence="3 4">
    <name type="scientific">Jutongia huaianensis</name>
    <dbReference type="NCBI Taxonomy" id="2763668"/>
    <lineage>
        <taxon>Bacteria</taxon>
        <taxon>Bacillati</taxon>
        <taxon>Bacillota</taxon>
        <taxon>Clostridia</taxon>
        <taxon>Lachnospirales</taxon>
        <taxon>Lachnospiraceae</taxon>
        <taxon>Jutongia</taxon>
    </lineage>
</organism>
<dbReference type="Proteomes" id="UP000606193">
    <property type="component" value="Unassembled WGS sequence"/>
</dbReference>
<comment type="subunit">
    <text evidence="1">Homodimer.</text>
</comment>
<dbReference type="PIRSF" id="PIRSF003107">
    <property type="entry name" value="PhoU"/>
    <property type="match status" value="1"/>
</dbReference>
<comment type="caution">
    <text evidence="3">The sequence shown here is derived from an EMBL/GenBank/DDBJ whole genome shotgun (WGS) entry which is preliminary data.</text>
</comment>
<evidence type="ECO:0000313" key="4">
    <source>
        <dbReference type="Proteomes" id="UP000606193"/>
    </source>
</evidence>
<dbReference type="NCBIfam" id="TIGR02135">
    <property type="entry name" value="phoU_full"/>
    <property type="match status" value="1"/>
</dbReference>
<keyword evidence="1" id="KW-0963">Cytoplasm</keyword>
<dbReference type="InterPro" id="IPR038078">
    <property type="entry name" value="PhoU-like_sf"/>
</dbReference>
<evidence type="ECO:0000256" key="1">
    <source>
        <dbReference type="PIRNR" id="PIRNR003107"/>
    </source>
</evidence>